<dbReference type="PANTHER" id="PTHR19372:SF7">
    <property type="entry name" value="SULFITE OXIDASE, MITOCHONDRIAL"/>
    <property type="match status" value="1"/>
</dbReference>
<dbReference type="InterPro" id="IPR000572">
    <property type="entry name" value="OxRdtase_Mopterin-bd_dom"/>
</dbReference>
<dbReference type="InterPro" id="IPR036374">
    <property type="entry name" value="OxRdtase_Mopterin-bd_sf"/>
</dbReference>
<reference evidence="4 5" key="1">
    <citation type="submission" date="2020-12" db="EMBL/GenBank/DDBJ databases">
        <title>Microbacterium sp. HY060.</title>
        <authorList>
            <person name="Zhou J."/>
        </authorList>
    </citation>
    <scope>NUCLEOTIDE SEQUENCE [LARGE SCALE GENOMIC DNA]</scope>
    <source>
        <strain evidence="4 5">HY60</strain>
    </source>
</reference>
<keyword evidence="2" id="KW-0732">Signal</keyword>
<dbReference type="PANTHER" id="PTHR19372">
    <property type="entry name" value="SULFITE REDUCTASE"/>
    <property type="match status" value="1"/>
</dbReference>
<feature type="transmembrane region" description="Helical" evidence="1">
    <location>
        <begin position="119"/>
        <end position="137"/>
    </location>
</feature>
<evidence type="ECO:0000259" key="3">
    <source>
        <dbReference type="Pfam" id="PF00174"/>
    </source>
</evidence>
<dbReference type="EMBL" id="CP061169">
    <property type="protein sequence ID" value="QPZ37338.1"/>
    <property type="molecule type" value="Genomic_DNA"/>
</dbReference>
<evidence type="ECO:0000256" key="2">
    <source>
        <dbReference type="SAM" id="SignalP"/>
    </source>
</evidence>
<keyword evidence="5" id="KW-1185">Reference proteome</keyword>
<feature type="domain" description="Oxidoreductase molybdopterin-binding" evidence="3">
    <location>
        <begin position="244"/>
        <end position="398"/>
    </location>
</feature>
<evidence type="ECO:0000256" key="1">
    <source>
        <dbReference type="SAM" id="Phobius"/>
    </source>
</evidence>
<organism evidence="4 5">
    <name type="scientific">Paramicrobacterium chengjingii</name>
    <dbReference type="NCBI Taxonomy" id="2769067"/>
    <lineage>
        <taxon>Bacteria</taxon>
        <taxon>Bacillati</taxon>
        <taxon>Actinomycetota</taxon>
        <taxon>Actinomycetes</taxon>
        <taxon>Micrococcales</taxon>
        <taxon>Microbacteriaceae</taxon>
        <taxon>Paramicrobacterium</taxon>
    </lineage>
</organism>
<keyword evidence="1" id="KW-0812">Transmembrane</keyword>
<feature type="signal peptide" evidence="2">
    <location>
        <begin position="1"/>
        <end position="18"/>
    </location>
</feature>
<dbReference type="Gene3D" id="3.90.420.10">
    <property type="entry name" value="Oxidoreductase, molybdopterin-binding domain"/>
    <property type="match status" value="1"/>
</dbReference>
<dbReference type="SUPFAM" id="SSF81296">
    <property type="entry name" value="E set domains"/>
    <property type="match status" value="1"/>
</dbReference>
<feature type="transmembrane region" description="Helical" evidence="1">
    <location>
        <begin position="68"/>
        <end position="88"/>
    </location>
</feature>
<protein>
    <submittedName>
        <fullName evidence="4">Molybdopterin-dependent oxidoreductase</fullName>
    </submittedName>
</protein>
<name>A0ABX6YF24_9MICO</name>
<evidence type="ECO:0000313" key="4">
    <source>
        <dbReference type="EMBL" id="QPZ37338.1"/>
    </source>
</evidence>
<dbReference type="Proteomes" id="UP000662814">
    <property type="component" value="Chromosome"/>
</dbReference>
<feature type="chain" id="PRO_5045933810" evidence="2">
    <location>
        <begin position="19"/>
        <end position="519"/>
    </location>
</feature>
<dbReference type="RefSeq" id="WP_166992187.1">
    <property type="nucleotide sequence ID" value="NZ_CP061169.1"/>
</dbReference>
<dbReference type="InterPro" id="IPR014756">
    <property type="entry name" value="Ig_E-set"/>
</dbReference>
<evidence type="ECO:0000313" key="5">
    <source>
        <dbReference type="Proteomes" id="UP000662814"/>
    </source>
</evidence>
<dbReference type="SUPFAM" id="SSF56524">
    <property type="entry name" value="Oxidoreductase molybdopterin-binding domain"/>
    <property type="match status" value="1"/>
</dbReference>
<gene>
    <name evidence="4" type="ORF">HCR76_10830</name>
</gene>
<keyword evidence="1" id="KW-0472">Membrane</keyword>
<proteinExistence type="predicted"/>
<feature type="transmembrane region" description="Helical" evidence="1">
    <location>
        <begin position="169"/>
        <end position="190"/>
    </location>
</feature>
<dbReference type="Gene3D" id="2.60.40.650">
    <property type="match status" value="1"/>
</dbReference>
<dbReference type="Pfam" id="PF00174">
    <property type="entry name" value="Oxidored_molyb"/>
    <property type="match status" value="1"/>
</dbReference>
<keyword evidence="1" id="KW-1133">Transmembrane helix</keyword>
<accession>A0ABX6YF24</accession>
<sequence>MTLKSKLFWSALSGIASAAAGLAIAEVIALVIAPPSSPLVAVGSLVIDLAPTWAKDFAIAVFGTNDKLFLLTLIAVLLAALAAAAGVLELIKAPWGLVVFGVIGGIATIAVTTREQSTASWAIPSVVGMMGAALMLYRIVRKLSVWTANAQTAKGKVEQRAIGVSRRDFFIYIASTAVGAAVIGVGARAVNATAMAATAVRKAIKLPAPAVAAPPIPEGAALDVEGITPLITPNADFYRIDTALQVPSVDANDWSLRVTGMVENPITITFDELLDLPLTEKNLTLMCVSNEIGGNLTGNATWLGYPIHEILKRAKPQAGADMVLSHSIDGFTAGTPLEILQEEDRDCFLAVGMNGEPLPPEHGFPVRMVVPGLYGYVSATKWVVELELTTYDRSRAYWTDRGWSAKGPVKTCSRIDVPTGLQTLDKGKVPIAGIAWAQHTGIDGVEVRVDDGEWMPARLANPISDDTWVQWVFDWDAPSGTHVIEARATDKSGTIQSGEFAPVAPNGAEGWHAIRLEVA</sequence>
<feature type="transmembrane region" description="Helical" evidence="1">
    <location>
        <begin position="95"/>
        <end position="113"/>
    </location>
</feature>